<protein>
    <recommendedName>
        <fullName evidence="3">BZIP domain-containing protein</fullName>
    </recommendedName>
</protein>
<feature type="region of interest" description="Disordered" evidence="2">
    <location>
        <begin position="233"/>
        <end position="269"/>
    </location>
</feature>
<evidence type="ECO:0000256" key="1">
    <source>
        <dbReference type="ARBA" id="ARBA00035112"/>
    </source>
</evidence>
<comment type="caution">
    <text evidence="4">The sequence shown here is derived from an EMBL/GenBank/DDBJ whole genome shotgun (WGS) entry which is preliminary data.</text>
</comment>
<dbReference type="PANTHER" id="PTHR33365">
    <property type="entry name" value="YALI0B05434P"/>
    <property type="match status" value="1"/>
</dbReference>
<sequence>MGVVLGRTLRSAKKPFLYSPANDAVEYYIGEFSDGNDPHGKYVGEPRPSLEKAWGDLLGPMNIRLSLKDVQAFGREATAVDHCLSTLKSFAMCHGDVGLVIYSWQKDLLKPGANGTGHTCVNWDKLAEWTKERTVNMYQPGLIIHPQLDPSPRYVIMHSAEITDAAAKLEEQRRRNRLAQRRRRERQKNRAASINSISNDALSTILSEAQDHQSEKAWEFAVESAFFDPSLEEQDELTDQCLQGTPPLSSDVHHTTEQAETGDSVALPDRPESMAKSLLDRQLVSIDVSGDSTNLDSSSPSPLRQILMTLQKGDRELSQDSYSRLLAMFSQTQQSQNHRYEGLGCKPQQPINTSDFMQLSNDTPVCISSASGSSATTGSGSFSWPRSESRPLTASRSADSAAPNVSLERIREFVEDAGFESLEAMMTAYYSTNLGARANSRPAQAVGRSRRLRGFLSAIHRSHVEWGEQERNAYREEIVRAAEGIYADELLNMARGATETSKSILPSIAGSSRPTAETSRVYIAHRIQNLIADQEIQDFMRKDRKDLQDTVADTWSLLMQLIHNTGQSPQQKASNACIILYLLTSPAI</sequence>
<feature type="compositionally biased region" description="Polar residues" evidence="2">
    <location>
        <begin position="382"/>
        <end position="398"/>
    </location>
</feature>
<feature type="domain" description="BZIP" evidence="3">
    <location>
        <begin position="173"/>
        <end position="186"/>
    </location>
</feature>
<dbReference type="InterPro" id="IPR004827">
    <property type="entry name" value="bZIP"/>
</dbReference>
<accession>A0A545UYS9</accession>
<evidence type="ECO:0000313" key="4">
    <source>
        <dbReference type="EMBL" id="TQV94645.1"/>
    </source>
</evidence>
<evidence type="ECO:0000313" key="5">
    <source>
        <dbReference type="Proteomes" id="UP000315783"/>
    </source>
</evidence>
<feature type="region of interest" description="Disordered" evidence="2">
    <location>
        <begin position="171"/>
        <end position="194"/>
    </location>
</feature>
<dbReference type="Pfam" id="PF11807">
    <property type="entry name" value="UstYa"/>
    <property type="match status" value="2"/>
</dbReference>
<dbReference type="InterPro" id="IPR021765">
    <property type="entry name" value="UstYa-like"/>
</dbReference>
<evidence type="ECO:0000256" key="2">
    <source>
        <dbReference type="SAM" id="MobiDB-lite"/>
    </source>
</evidence>
<dbReference type="AlphaFoldDB" id="A0A545UYS9"/>
<evidence type="ECO:0000259" key="3">
    <source>
        <dbReference type="PROSITE" id="PS00036"/>
    </source>
</evidence>
<dbReference type="PANTHER" id="PTHR33365:SF7">
    <property type="entry name" value="TAT PATHWAY SIGNAL SEQUENCE"/>
    <property type="match status" value="1"/>
</dbReference>
<reference evidence="4 5" key="1">
    <citation type="journal article" date="2019" name="Appl. Microbiol. Biotechnol.">
        <title>Genome sequence of Isaria javanica and comparative genome analysis insights into family S53 peptidase evolution in fungal entomopathogens.</title>
        <authorList>
            <person name="Lin R."/>
            <person name="Zhang X."/>
            <person name="Xin B."/>
            <person name="Zou M."/>
            <person name="Gao Y."/>
            <person name="Qin F."/>
            <person name="Hu Q."/>
            <person name="Xie B."/>
            <person name="Cheng X."/>
        </authorList>
    </citation>
    <scope>NUCLEOTIDE SEQUENCE [LARGE SCALE GENOMIC DNA]</scope>
    <source>
        <strain evidence="4 5">IJ1G</strain>
    </source>
</reference>
<dbReference type="GO" id="GO:0003700">
    <property type="term" value="F:DNA-binding transcription factor activity"/>
    <property type="evidence" value="ECO:0007669"/>
    <property type="project" value="InterPro"/>
</dbReference>
<feature type="compositionally biased region" description="Basic residues" evidence="2">
    <location>
        <begin position="174"/>
        <end position="189"/>
    </location>
</feature>
<feature type="compositionally biased region" description="Low complexity" evidence="2">
    <location>
        <begin position="370"/>
        <end position="381"/>
    </location>
</feature>
<dbReference type="EMBL" id="SPUK01000009">
    <property type="protein sequence ID" value="TQV94645.1"/>
    <property type="molecule type" value="Genomic_DNA"/>
</dbReference>
<name>A0A545UYS9_9HYPO</name>
<gene>
    <name evidence="4" type="ORF">IF1G_06656</name>
</gene>
<feature type="region of interest" description="Disordered" evidence="2">
    <location>
        <begin position="370"/>
        <end position="401"/>
    </location>
</feature>
<dbReference type="GO" id="GO:0043386">
    <property type="term" value="P:mycotoxin biosynthetic process"/>
    <property type="evidence" value="ECO:0007669"/>
    <property type="project" value="InterPro"/>
</dbReference>
<organism evidence="4 5">
    <name type="scientific">Cordyceps javanica</name>
    <dbReference type="NCBI Taxonomy" id="43265"/>
    <lineage>
        <taxon>Eukaryota</taxon>
        <taxon>Fungi</taxon>
        <taxon>Dikarya</taxon>
        <taxon>Ascomycota</taxon>
        <taxon>Pezizomycotina</taxon>
        <taxon>Sordariomycetes</taxon>
        <taxon>Hypocreomycetidae</taxon>
        <taxon>Hypocreales</taxon>
        <taxon>Cordycipitaceae</taxon>
        <taxon>Cordyceps</taxon>
    </lineage>
</organism>
<keyword evidence="5" id="KW-1185">Reference proteome</keyword>
<comment type="similarity">
    <text evidence="1">Belongs to the ustYa family.</text>
</comment>
<dbReference type="Proteomes" id="UP000315783">
    <property type="component" value="Unassembled WGS sequence"/>
</dbReference>
<proteinExistence type="inferred from homology"/>
<dbReference type="PROSITE" id="PS00036">
    <property type="entry name" value="BZIP_BASIC"/>
    <property type="match status" value="1"/>
</dbReference>